<gene>
    <name evidence="2" type="ORF">DCAR_009625</name>
    <name evidence="3" type="ORF">DCAR_0310869</name>
</gene>
<evidence type="ECO:0000313" key="3">
    <source>
        <dbReference type="EMBL" id="WOG91620.1"/>
    </source>
</evidence>
<dbReference type="AlphaFoldDB" id="A0A162AH91"/>
<evidence type="ECO:0000313" key="4">
    <source>
        <dbReference type="Proteomes" id="UP000077755"/>
    </source>
</evidence>
<dbReference type="EMBL" id="CP093345">
    <property type="protein sequence ID" value="WOG91620.1"/>
    <property type="molecule type" value="Genomic_DNA"/>
</dbReference>
<accession>A0A162AH91</accession>
<reference evidence="3" key="2">
    <citation type="submission" date="2022-03" db="EMBL/GenBank/DDBJ databases">
        <title>Draft title - Genomic analysis of global carrot germplasm unveils the trajectory of domestication and the origin of high carotenoid orange carrot.</title>
        <authorList>
            <person name="Iorizzo M."/>
            <person name="Ellison S."/>
            <person name="Senalik D."/>
            <person name="Macko-Podgorni A."/>
            <person name="Grzebelus D."/>
            <person name="Bostan H."/>
            <person name="Rolling W."/>
            <person name="Curaba J."/>
            <person name="Simon P."/>
        </authorList>
    </citation>
    <scope>NUCLEOTIDE SEQUENCE</scope>
    <source>
        <tissue evidence="3">Leaf</tissue>
    </source>
</reference>
<keyword evidence="4" id="KW-1185">Reference proteome</keyword>
<reference evidence="2" key="1">
    <citation type="journal article" date="2016" name="Nat. Genet.">
        <title>A high-quality carrot genome assembly provides new insights into carotenoid accumulation and asterid genome evolution.</title>
        <authorList>
            <person name="Iorizzo M."/>
            <person name="Ellison S."/>
            <person name="Senalik D."/>
            <person name="Zeng P."/>
            <person name="Satapoomin P."/>
            <person name="Huang J."/>
            <person name="Bowman M."/>
            <person name="Iovene M."/>
            <person name="Sanseverino W."/>
            <person name="Cavagnaro P."/>
            <person name="Yildiz M."/>
            <person name="Macko-Podgorni A."/>
            <person name="Moranska E."/>
            <person name="Grzebelus E."/>
            <person name="Grzebelus D."/>
            <person name="Ashrafi H."/>
            <person name="Zheng Z."/>
            <person name="Cheng S."/>
            <person name="Spooner D."/>
            <person name="Van Deynze A."/>
            <person name="Simon P."/>
        </authorList>
    </citation>
    <scope>NUCLEOTIDE SEQUENCE [LARGE SCALE GENOMIC DNA]</scope>
    <source>
        <tissue evidence="2">Leaf</tissue>
    </source>
</reference>
<protein>
    <submittedName>
        <fullName evidence="2">Uncharacterized protein</fullName>
    </submittedName>
</protein>
<feature type="region of interest" description="Disordered" evidence="1">
    <location>
        <begin position="25"/>
        <end position="71"/>
    </location>
</feature>
<dbReference type="EMBL" id="LNRQ01000003">
    <property type="protein sequence ID" value="KZN00871.1"/>
    <property type="molecule type" value="Genomic_DNA"/>
</dbReference>
<evidence type="ECO:0000256" key="1">
    <source>
        <dbReference type="SAM" id="MobiDB-lite"/>
    </source>
</evidence>
<evidence type="ECO:0000313" key="2">
    <source>
        <dbReference type="EMBL" id="KZN00871.1"/>
    </source>
</evidence>
<sequence length="86" mass="9813">MTPKGRPDLWDAVDEALDASKNLKVRRSRRRASASSQVEDDVEMEGEGTPIILNDDDFGYEPNTNSERNDEIRARDNILDLYDDDI</sequence>
<proteinExistence type="predicted"/>
<name>A0A162AH91_DAUCS</name>
<organism evidence="2">
    <name type="scientific">Daucus carota subsp. sativus</name>
    <name type="common">Carrot</name>
    <dbReference type="NCBI Taxonomy" id="79200"/>
    <lineage>
        <taxon>Eukaryota</taxon>
        <taxon>Viridiplantae</taxon>
        <taxon>Streptophyta</taxon>
        <taxon>Embryophyta</taxon>
        <taxon>Tracheophyta</taxon>
        <taxon>Spermatophyta</taxon>
        <taxon>Magnoliopsida</taxon>
        <taxon>eudicotyledons</taxon>
        <taxon>Gunneridae</taxon>
        <taxon>Pentapetalae</taxon>
        <taxon>asterids</taxon>
        <taxon>campanulids</taxon>
        <taxon>Apiales</taxon>
        <taxon>Apiaceae</taxon>
        <taxon>Apioideae</taxon>
        <taxon>Scandiceae</taxon>
        <taxon>Daucinae</taxon>
        <taxon>Daucus</taxon>
        <taxon>Daucus sect. Daucus</taxon>
    </lineage>
</organism>
<dbReference type="Gramene" id="KZN00871">
    <property type="protein sequence ID" value="KZN00871"/>
    <property type="gene ID" value="DCAR_009625"/>
</dbReference>
<dbReference type="Proteomes" id="UP000077755">
    <property type="component" value="Chromosome 3"/>
</dbReference>